<organism evidence="2">
    <name type="scientific">marine sediment metagenome</name>
    <dbReference type="NCBI Taxonomy" id="412755"/>
    <lineage>
        <taxon>unclassified sequences</taxon>
        <taxon>metagenomes</taxon>
        <taxon>ecological metagenomes</taxon>
    </lineage>
</organism>
<gene>
    <name evidence="2" type="ORF">S01H4_59210</name>
</gene>
<feature type="transmembrane region" description="Helical" evidence="1">
    <location>
        <begin position="33"/>
        <end position="53"/>
    </location>
</feature>
<reference evidence="2" key="1">
    <citation type="journal article" date="2014" name="Front. Microbiol.">
        <title>High frequency of phylogenetically diverse reductive dehalogenase-homologous genes in deep subseafloor sedimentary metagenomes.</title>
        <authorList>
            <person name="Kawai M."/>
            <person name="Futagami T."/>
            <person name="Toyoda A."/>
            <person name="Takaki Y."/>
            <person name="Nishi S."/>
            <person name="Hori S."/>
            <person name="Arai W."/>
            <person name="Tsubouchi T."/>
            <person name="Morono Y."/>
            <person name="Uchiyama I."/>
            <person name="Ito T."/>
            <person name="Fujiyama A."/>
            <person name="Inagaki F."/>
            <person name="Takami H."/>
        </authorList>
    </citation>
    <scope>NUCLEOTIDE SEQUENCE</scope>
    <source>
        <strain evidence="2">Expedition CK06-06</strain>
    </source>
</reference>
<keyword evidence="1" id="KW-0472">Membrane</keyword>
<dbReference type="AlphaFoldDB" id="X1CGU2"/>
<feature type="non-terminal residue" evidence="2">
    <location>
        <position position="58"/>
    </location>
</feature>
<comment type="caution">
    <text evidence="2">The sequence shown here is derived from an EMBL/GenBank/DDBJ whole genome shotgun (WGS) entry which is preliminary data.</text>
</comment>
<proteinExistence type="predicted"/>
<evidence type="ECO:0000313" key="2">
    <source>
        <dbReference type="EMBL" id="GAH06872.1"/>
    </source>
</evidence>
<dbReference type="EMBL" id="BART01034692">
    <property type="protein sequence ID" value="GAH06872.1"/>
    <property type="molecule type" value="Genomic_DNA"/>
</dbReference>
<keyword evidence="1" id="KW-0812">Transmembrane</keyword>
<keyword evidence="1" id="KW-1133">Transmembrane helix</keyword>
<name>X1CGU2_9ZZZZ</name>
<sequence length="58" mass="5951">MKKAKKIAKQNSSAMQRSFSKLKGGVGKLTKSLLSLKGGIIALAGPAALGLLIKKSLA</sequence>
<evidence type="ECO:0000256" key="1">
    <source>
        <dbReference type="SAM" id="Phobius"/>
    </source>
</evidence>
<protein>
    <submittedName>
        <fullName evidence="2">Uncharacterized protein</fullName>
    </submittedName>
</protein>
<accession>X1CGU2</accession>